<evidence type="ECO:0000256" key="2">
    <source>
        <dbReference type="ARBA" id="ARBA00022679"/>
    </source>
</evidence>
<evidence type="ECO:0000259" key="4">
    <source>
        <dbReference type="Pfam" id="PF13439"/>
    </source>
</evidence>
<dbReference type="Gene3D" id="3.40.50.2000">
    <property type="entry name" value="Glycogen Phosphorylase B"/>
    <property type="match status" value="2"/>
</dbReference>
<keyword evidence="2 5" id="KW-0808">Transferase</keyword>
<dbReference type="PANTHER" id="PTHR12526:SF630">
    <property type="entry name" value="GLYCOSYLTRANSFERASE"/>
    <property type="match status" value="1"/>
</dbReference>
<dbReference type="GO" id="GO:0016757">
    <property type="term" value="F:glycosyltransferase activity"/>
    <property type="evidence" value="ECO:0007669"/>
    <property type="project" value="UniProtKB-KW"/>
</dbReference>
<reference evidence="5 6" key="1">
    <citation type="journal article" date="2016" name="Genome Announc.">
        <title>Draft Genome Sequence of Planomonospora sphaerica JCM9374, a Rare Actinomycete.</title>
        <authorList>
            <person name="Dohra H."/>
            <person name="Suzuki T."/>
            <person name="Inoue Y."/>
            <person name="Kodani S."/>
        </authorList>
    </citation>
    <scope>NUCLEOTIDE SEQUENCE [LARGE SCALE GENOMIC DNA]</scope>
    <source>
        <strain evidence="5 6">JCM 9374</strain>
    </source>
</reference>
<organism evidence="5 6">
    <name type="scientific">Planomonospora sphaerica</name>
    <dbReference type="NCBI Taxonomy" id="161355"/>
    <lineage>
        <taxon>Bacteria</taxon>
        <taxon>Bacillati</taxon>
        <taxon>Actinomycetota</taxon>
        <taxon>Actinomycetes</taxon>
        <taxon>Streptosporangiales</taxon>
        <taxon>Streptosporangiaceae</taxon>
        <taxon>Planomonospora</taxon>
    </lineage>
</organism>
<feature type="region of interest" description="Disordered" evidence="3">
    <location>
        <begin position="403"/>
        <end position="422"/>
    </location>
</feature>
<protein>
    <submittedName>
        <fullName evidence="5">Glycosyltransferase</fullName>
    </submittedName>
</protein>
<gene>
    <name evidence="5" type="ORF">PS9374_02157</name>
</gene>
<dbReference type="STRING" id="161355.PS9374_02157"/>
<comment type="caution">
    <text evidence="5">The sequence shown here is derived from an EMBL/GenBank/DDBJ whole genome shotgun (WGS) entry which is preliminary data.</text>
</comment>
<sequence>MSTVLFACLDADTLGGIQRVTHTVAQGLAERGHDVHVVGLHRAEHPFRYVERPRYRRHVVHRTPPGRLSRTAARHERRRLAELTGRLAPGFAVLSSPSVVARLRSQLPRHLLPIGQYHGSYQHACGSWHLRSVRGHYGRLERAVFVSDDDAWLFSEHALLPNTWSIPNPLPAWPAGTADLTARRVLGVGRLEGVKRFDRLISAFAMACGSGPACRGPADGVHGRTPGDGADSPAPGNAVDGRTPGNAVDGRTPGNAVDIRAPGGGADGWELHLIGEGAEEERLRAHARACGVADRVVFRGAVPAAEMGREYLGGSVLGLSSEHEGLPLVVAEAASYGVPSVAFDVSGGVRSLVRDGETGILVPPADVDAFAAALAGLMFPAGAAAQAGGPVAAGTAGPPYGAGTAHGSGAADRSGAADPVGERRRLGAAARAHAETFRLERVLDRWEELFDHVTR</sequence>
<keyword evidence="1" id="KW-0328">Glycosyltransferase</keyword>
<dbReference type="Pfam" id="PF13692">
    <property type="entry name" value="Glyco_trans_1_4"/>
    <property type="match status" value="1"/>
</dbReference>
<accession>A0A171CCJ7</accession>
<dbReference type="RefSeq" id="WP_084008209.1">
    <property type="nucleotide sequence ID" value="NZ_BDCX01000004.1"/>
</dbReference>
<dbReference type="SUPFAM" id="SSF53756">
    <property type="entry name" value="UDP-Glycosyltransferase/glycogen phosphorylase"/>
    <property type="match status" value="2"/>
</dbReference>
<keyword evidence="6" id="KW-1185">Reference proteome</keyword>
<feature type="region of interest" description="Disordered" evidence="3">
    <location>
        <begin position="219"/>
        <end position="254"/>
    </location>
</feature>
<evidence type="ECO:0000313" key="5">
    <source>
        <dbReference type="EMBL" id="GAT66507.1"/>
    </source>
</evidence>
<dbReference type="PANTHER" id="PTHR12526">
    <property type="entry name" value="GLYCOSYLTRANSFERASE"/>
    <property type="match status" value="1"/>
</dbReference>
<evidence type="ECO:0000256" key="3">
    <source>
        <dbReference type="SAM" id="MobiDB-lite"/>
    </source>
</evidence>
<dbReference type="Pfam" id="PF13439">
    <property type="entry name" value="Glyco_transf_4"/>
    <property type="match status" value="1"/>
</dbReference>
<dbReference type="AlphaFoldDB" id="A0A171CCJ7"/>
<evidence type="ECO:0000256" key="1">
    <source>
        <dbReference type="ARBA" id="ARBA00022676"/>
    </source>
</evidence>
<feature type="compositionally biased region" description="Low complexity" evidence="3">
    <location>
        <begin position="403"/>
        <end position="418"/>
    </location>
</feature>
<name>A0A171CCJ7_9ACTN</name>
<dbReference type="InterPro" id="IPR028098">
    <property type="entry name" value="Glyco_trans_4-like_N"/>
</dbReference>
<feature type="domain" description="Glycosyltransferase subfamily 4-like N-terminal" evidence="4">
    <location>
        <begin position="15"/>
        <end position="168"/>
    </location>
</feature>
<dbReference type="Proteomes" id="UP000077701">
    <property type="component" value="Unassembled WGS sequence"/>
</dbReference>
<evidence type="ECO:0000313" key="6">
    <source>
        <dbReference type="Proteomes" id="UP000077701"/>
    </source>
</evidence>
<reference evidence="6" key="2">
    <citation type="submission" date="2016-04" db="EMBL/GenBank/DDBJ databases">
        <title>Planomonospora sphaerica JCM9374 whole genome shotgun sequence.</title>
        <authorList>
            <person name="Suzuki T."/>
            <person name="Dohra H."/>
            <person name="Kodani S."/>
        </authorList>
    </citation>
    <scope>NUCLEOTIDE SEQUENCE [LARGE SCALE GENOMIC DNA]</scope>
    <source>
        <strain evidence="6">JCM 9374</strain>
    </source>
</reference>
<dbReference type="EMBL" id="BDCX01000004">
    <property type="protein sequence ID" value="GAT66507.1"/>
    <property type="molecule type" value="Genomic_DNA"/>
</dbReference>
<proteinExistence type="predicted"/>